<organism evidence="2 3">
    <name type="scientific">Platysternon megacephalum</name>
    <name type="common">big-headed turtle</name>
    <dbReference type="NCBI Taxonomy" id="55544"/>
    <lineage>
        <taxon>Eukaryota</taxon>
        <taxon>Metazoa</taxon>
        <taxon>Chordata</taxon>
        <taxon>Craniata</taxon>
        <taxon>Vertebrata</taxon>
        <taxon>Euteleostomi</taxon>
        <taxon>Archelosauria</taxon>
        <taxon>Testudinata</taxon>
        <taxon>Testudines</taxon>
        <taxon>Cryptodira</taxon>
        <taxon>Durocryptodira</taxon>
        <taxon>Testudinoidea</taxon>
        <taxon>Platysternidae</taxon>
        <taxon>Platysternon</taxon>
    </lineage>
</organism>
<evidence type="ECO:0000313" key="3">
    <source>
        <dbReference type="Proteomes" id="UP000297703"/>
    </source>
</evidence>
<comment type="caution">
    <text evidence="2">The sequence shown here is derived from an EMBL/GenBank/DDBJ whole genome shotgun (WGS) entry which is preliminary data.</text>
</comment>
<feature type="signal peptide" evidence="1">
    <location>
        <begin position="1"/>
        <end position="27"/>
    </location>
</feature>
<proteinExistence type="predicted"/>
<dbReference type="EMBL" id="QXTE01000079">
    <property type="protein sequence ID" value="TFK07737.1"/>
    <property type="molecule type" value="Genomic_DNA"/>
</dbReference>
<reference evidence="2 3" key="1">
    <citation type="submission" date="2019-04" db="EMBL/GenBank/DDBJ databases">
        <title>Draft genome of the big-headed turtle Platysternon megacephalum.</title>
        <authorList>
            <person name="Gong S."/>
        </authorList>
    </citation>
    <scope>NUCLEOTIDE SEQUENCE [LARGE SCALE GENOMIC DNA]</scope>
    <source>
        <strain evidence="2">DO16091913</strain>
        <tissue evidence="2">Muscle</tissue>
    </source>
</reference>
<name>A0A4D9EBV1_9SAUR</name>
<feature type="chain" id="PRO_5020038279" evidence="1">
    <location>
        <begin position="28"/>
        <end position="101"/>
    </location>
</feature>
<dbReference type="Proteomes" id="UP000297703">
    <property type="component" value="Unassembled WGS sequence"/>
</dbReference>
<keyword evidence="3" id="KW-1185">Reference proteome</keyword>
<evidence type="ECO:0000256" key="1">
    <source>
        <dbReference type="SAM" id="SignalP"/>
    </source>
</evidence>
<accession>A0A4D9EBV1</accession>
<protein>
    <submittedName>
        <fullName evidence="2">Ras-specific guanine nucleotide-releasing factor RalGPS1-like</fullName>
    </submittedName>
</protein>
<sequence>MGGGSWDRITPTFLVMVSHLPLPTVCGFRVSYQPRASAIFASISVSNWTETTNSVTLVTKLLLDAGDYLSLLTLIRLEPSNYSRREKLHNPSSVSLDWGLP</sequence>
<reference evidence="2 3" key="2">
    <citation type="submission" date="2019-04" db="EMBL/GenBank/DDBJ databases">
        <title>The genome sequence of big-headed turtle.</title>
        <authorList>
            <person name="Gong S."/>
        </authorList>
    </citation>
    <scope>NUCLEOTIDE SEQUENCE [LARGE SCALE GENOMIC DNA]</scope>
    <source>
        <strain evidence="2">DO16091913</strain>
        <tissue evidence="2">Muscle</tissue>
    </source>
</reference>
<gene>
    <name evidence="2" type="ORF">DR999_PMT09387</name>
</gene>
<dbReference type="AlphaFoldDB" id="A0A4D9EBV1"/>
<keyword evidence="1" id="KW-0732">Signal</keyword>
<evidence type="ECO:0000313" key="2">
    <source>
        <dbReference type="EMBL" id="TFK07737.1"/>
    </source>
</evidence>